<evidence type="ECO:0000256" key="4">
    <source>
        <dbReference type="ARBA" id="ARBA00022272"/>
    </source>
</evidence>
<comment type="caution">
    <text evidence="11">The sequence shown here is derived from an EMBL/GenBank/DDBJ whole genome shotgun (WGS) entry which is preliminary data.</text>
</comment>
<evidence type="ECO:0000259" key="10">
    <source>
        <dbReference type="Pfam" id="PF00697"/>
    </source>
</evidence>
<gene>
    <name evidence="9" type="primary">trpF</name>
    <name evidence="11" type="ORF">JOC58_001087</name>
</gene>
<dbReference type="Gene3D" id="3.20.20.70">
    <property type="entry name" value="Aldolase class I"/>
    <property type="match status" value="1"/>
</dbReference>
<evidence type="ECO:0000256" key="7">
    <source>
        <dbReference type="ARBA" id="ARBA00023141"/>
    </source>
</evidence>
<protein>
    <recommendedName>
        <fullName evidence="4 9">N-(5'-phosphoribosyl)anthranilate isomerase</fullName>
        <shortName evidence="9">PRAI</shortName>
        <ecNumber evidence="3 9">5.3.1.24</ecNumber>
    </recommendedName>
</protein>
<dbReference type="HAMAP" id="MF_00135">
    <property type="entry name" value="PRAI"/>
    <property type="match status" value="1"/>
</dbReference>
<dbReference type="Proteomes" id="UP001185028">
    <property type="component" value="Unassembled WGS sequence"/>
</dbReference>
<evidence type="ECO:0000256" key="8">
    <source>
        <dbReference type="ARBA" id="ARBA00023235"/>
    </source>
</evidence>
<evidence type="ECO:0000256" key="2">
    <source>
        <dbReference type="ARBA" id="ARBA00004664"/>
    </source>
</evidence>
<name>A0ABU1IWY0_9BACL</name>
<dbReference type="PANTHER" id="PTHR42894">
    <property type="entry name" value="N-(5'-PHOSPHORIBOSYL)ANTHRANILATE ISOMERASE"/>
    <property type="match status" value="1"/>
</dbReference>
<evidence type="ECO:0000313" key="12">
    <source>
        <dbReference type="Proteomes" id="UP001185028"/>
    </source>
</evidence>
<evidence type="ECO:0000313" key="11">
    <source>
        <dbReference type="EMBL" id="MDR6243202.1"/>
    </source>
</evidence>
<dbReference type="InterPro" id="IPR001240">
    <property type="entry name" value="PRAI_dom"/>
</dbReference>
<dbReference type="InterPro" id="IPR011060">
    <property type="entry name" value="RibuloseP-bd_barrel"/>
</dbReference>
<comment type="catalytic activity">
    <reaction evidence="1 9">
        <text>N-(5-phospho-beta-D-ribosyl)anthranilate = 1-(2-carboxyphenylamino)-1-deoxy-D-ribulose 5-phosphate</text>
        <dbReference type="Rhea" id="RHEA:21540"/>
        <dbReference type="ChEBI" id="CHEBI:18277"/>
        <dbReference type="ChEBI" id="CHEBI:58613"/>
        <dbReference type="EC" id="5.3.1.24"/>
    </reaction>
</comment>
<dbReference type="EC" id="5.3.1.24" evidence="3 9"/>
<proteinExistence type="inferred from homology"/>
<sequence length="264" mass="28591">MNENGTSLNEQQVTGGSGITPEPSALKIKICGLQDVEVLKSMIPLPIDYIGFVFARSKRQIDCQRAAELLDVLSQWHGQAPQSVGVFVNPTLEELLHITEAAPLDVIQLHGNETPAFCQEVREKLQVKVIKVISIQAKDNPKAAESTLTAKITQVNNEPDVYEIAAAKLAPYEGTVDAFLLDTHDPLYGGGSGKTFAWDGIAPYHRWTAAHGIPLLVAGGLSPDNVNELVEGYPLEGIDVSSGVETDGVKDIDKIKRFVERARA</sequence>
<evidence type="ECO:0000256" key="3">
    <source>
        <dbReference type="ARBA" id="ARBA00012572"/>
    </source>
</evidence>
<keyword evidence="8 9" id="KW-0413">Isomerase</keyword>
<comment type="similarity">
    <text evidence="9">Belongs to the TrpF family.</text>
</comment>
<dbReference type="PANTHER" id="PTHR42894:SF1">
    <property type="entry name" value="N-(5'-PHOSPHORIBOSYL)ANTHRANILATE ISOMERASE"/>
    <property type="match status" value="1"/>
</dbReference>
<dbReference type="InterPro" id="IPR013785">
    <property type="entry name" value="Aldolase_TIM"/>
</dbReference>
<accession>A0ABU1IWY0</accession>
<dbReference type="GO" id="GO:0004640">
    <property type="term" value="F:phosphoribosylanthranilate isomerase activity"/>
    <property type="evidence" value="ECO:0007669"/>
    <property type="project" value="UniProtKB-EC"/>
</dbReference>
<dbReference type="EMBL" id="JAVDQH010000003">
    <property type="protein sequence ID" value="MDR6243202.1"/>
    <property type="molecule type" value="Genomic_DNA"/>
</dbReference>
<evidence type="ECO:0000256" key="1">
    <source>
        <dbReference type="ARBA" id="ARBA00001164"/>
    </source>
</evidence>
<dbReference type="SUPFAM" id="SSF51366">
    <property type="entry name" value="Ribulose-phoshate binding barrel"/>
    <property type="match status" value="1"/>
</dbReference>
<keyword evidence="6 9" id="KW-0822">Tryptophan biosynthesis</keyword>
<feature type="domain" description="N-(5'phosphoribosyl) anthranilate isomerase (PRAI)" evidence="10">
    <location>
        <begin position="153"/>
        <end position="260"/>
    </location>
</feature>
<evidence type="ECO:0000256" key="9">
    <source>
        <dbReference type="HAMAP-Rule" id="MF_00135"/>
    </source>
</evidence>
<dbReference type="Pfam" id="PF00697">
    <property type="entry name" value="PRAI"/>
    <property type="match status" value="2"/>
</dbReference>
<feature type="domain" description="N-(5'phosphoribosyl) anthranilate isomerase (PRAI)" evidence="10">
    <location>
        <begin position="28"/>
        <end position="142"/>
    </location>
</feature>
<dbReference type="InterPro" id="IPR044643">
    <property type="entry name" value="TrpF_fam"/>
</dbReference>
<dbReference type="CDD" id="cd00405">
    <property type="entry name" value="PRAI"/>
    <property type="match status" value="1"/>
</dbReference>
<keyword evidence="7 9" id="KW-0057">Aromatic amino acid biosynthesis</keyword>
<organism evidence="11 12">
    <name type="scientific">Paenibacillus hunanensis</name>
    <dbReference type="NCBI Taxonomy" id="539262"/>
    <lineage>
        <taxon>Bacteria</taxon>
        <taxon>Bacillati</taxon>
        <taxon>Bacillota</taxon>
        <taxon>Bacilli</taxon>
        <taxon>Bacillales</taxon>
        <taxon>Paenibacillaceae</taxon>
        <taxon>Paenibacillus</taxon>
    </lineage>
</organism>
<evidence type="ECO:0000256" key="6">
    <source>
        <dbReference type="ARBA" id="ARBA00022822"/>
    </source>
</evidence>
<evidence type="ECO:0000256" key="5">
    <source>
        <dbReference type="ARBA" id="ARBA00022605"/>
    </source>
</evidence>
<reference evidence="11 12" key="1">
    <citation type="submission" date="2023-07" db="EMBL/GenBank/DDBJ databases">
        <title>Genomic Encyclopedia of Type Strains, Phase IV (KMG-IV): sequencing the most valuable type-strain genomes for metagenomic binning, comparative biology and taxonomic classification.</title>
        <authorList>
            <person name="Goeker M."/>
        </authorList>
    </citation>
    <scope>NUCLEOTIDE SEQUENCE [LARGE SCALE GENOMIC DNA]</scope>
    <source>
        <strain evidence="11 12">DSM 22170</strain>
    </source>
</reference>
<comment type="pathway">
    <text evidence="2 9">Amino-acid biosynthesis; L-tryptophan biosynthesis; L-tryptophan from chorismate: step 3/5.</text>
</comment>
<keyword evidence="12" id="KW-1185">Reference proteome</keyword>
<keyword evidence="5 9" id="KW-0028">Amino-acid biosynthesis</keyword>